<keyword evidence="1" id="KW-0732">Signal</keyword>
<protein>
    <recommendedName>
        <fullName evidence="6">Lipoprotein</fullName>
    </recommendedName>
</protein>
<sequence length="151" mass="17138">MNKMLLMSIMMLLISGCQSGYLIQYDSAPQSAMVMCGYEQKGYTPLNLYYPKESTKKGYINTVPCKAVWVSGVEAQYQTIVDTVQFPKGIRLFVKNQNVSGEDIRFDYQLKQSKAAASQEAFENLNNTIQNNRSKTTYCNQIGFQTICNTY</sequence>
<reference evidence="2 4" key="1">
    <citation type="submission" date="2016-10" db="EMBL/GenBank/DDBJ databases">
        <title>Genome of airborne Acinetobacter sp. 5-2Ac02 in the hospital environment: Species near to Acinetobacter towneri.</title>
        <authorList>
            <person name="Barbosa B."/>
            <person name="Fernandez-Garcia L."/>
            <person name="Gato E."/>
            <person name="Leao R."/>
            <person name="Albano R."/>
            <person name="Fernandez B."/>
            <person name="Fernandez-Cuenca F."/>
            <person name="Marques E."/>
            <person name="Tomas M."/>
        </authorList>
    </citation>
    <scope>NUCLEOTIDE SEQUENCE [LARGE SCALE GENOMIC DNA]</scope>
    <source>
        <strain evidence="2 4">5-2Ac02</strain>
    </source>
</reference>
<dbReference type="Proteomes" id="UP000186931">
    <property type="component" value="Unassembled WGS sequence"/>
</dbReference>
<dbReference type="Proteomes" id="UP000405075">
    <property type="component" value="Chromosome"/>
</dbReference>
<feature type="chain" id="PRO_5042335961" description="Lipoprotein" evidence="1">
    <location>
        <begin position="21"/>
        <end position="151"/>
    </location>
</feature>
<dbReference type="EMBL" id="CP046045">
    <property type="protein sequence ID" value="QGM28297.1"/>
    <property type="molecule type" value="Genomic_DNA"/>
</dbReference>
<evidence type="ECO:0008006" key="6">
    <source>
        <dbReference type="Google" id="ProtNLM"/>
    </source>
</evidence>
<accession>A0A1E8E424</accession>
<dbReference type="EMBL" id="MKQS01000005">
    <property type="protein sequence ID" value="OFE44276.1"/>
    <property type="molecule type" value="Genomic_DNA"/>
</dbReference>
<evidence type="ECO:0000313" key="4">
    <source>
        <dbReference type="Proteomes" id="UP000186931"/>
    </source>
</evidence>
<evidence type="ECO:0000313" key="2">
    <source>
        <dbReference type="EMBL" id="OFE44276.1"/>
    </source>
</evidence>
<name>A0A1E8E424_9GAMM</name>
<organism evidence="2 4">
    <name type="scientific">Acinetobacter towneri</name>
    <dbReference type="NCBI Taxonomy" id="202956"/>
    <lineage>
        <taxon>Bacteria</taxon>
        <taxon>Pseudomonadati</taxon>
        <taxon>Pseudomonadota</taxon>
        <taxon>Gammaproteobacteria</taxon>
        <taxon>Moraxellales</taxon>
        <taxon>Moraxellaceae</taxon>
        <taxon>Acinetobacter</taxon>
    </lineage>
</organism>
<evidence type="ECO:0000256" key="1">
    <source>
        <dbReference type="SAM" id="SignalP"/>
    </source>
</evidence>
<gene>
    <name evidence="2" type="ORF">BJN41_03375</name>
    <name evidence="3" type="ORF">GJD93_11680</name>
</gene>
<evidence type="ECO:0000313" key="5">
    <source>
        <dbReference type="Proteomes" id="UP000405075"/>
    </source>
</evidence>
<reference evidence="3" key="3">
    <citation type="submission" date="2019-11" db="EMBL/GenBank/DDBJ databases">
        <authorList>
            <person name="Yao H."/>
            <person name="Du X."/>
            <person name="Yu R."/>
            <person name="Li A."/>
        </authorList>
    </citation>
    <scope>NUCLEOTIDE SEQUENCE</scope>
    <source>
        <strain evidence="3">19110F47</strain>
    </source>
</reference>
<proteinExistence type="predicted"/>
<reference evidence="5" key="2">
    <citation type="submission" date="2019-11" db="EMBL/GenBank/DDBJ databases">
        <title>Escherichia coli 1916D6.</title>
        <authorList>
            <person name="Yao H."/>
            <person name="Du X."/>
            <person name="Yu R."/>
            <person name="Li A."/>
        </authorList>
    </citation>
    <scope>NUCLEOTIDE SEQUENCE [LARGE SCALE GENOMIC DNA]</scope>
    <source>
        <strain evidence="5">19110F47</strain>
    </source>
</reference>
<dbReference type="PROSITE" id="PS51257">
    <property type="entry name" value="PROKAR_LIPOPROTEIN"/>
    <property type="match status" value="1"/>
</dbReference>
<dbReference type="RefSeq" id="WP_070153729.1">
    <property type="nucleotide sequence ID" value="NZ_CP046045.1"/>
</dbReference>
<dbReference type="AlphaFoldDB" id="A0A1E8E424"/>
<evidence type="ECO:0000313" key="3">
    <source>
        <dbReference type="EMBL" id="QGM28297.1"/>
    </source>
</evidence>
<feature type="signal peptide" evidence="1">
    <location>
        <begin position="1"/>
        <end position="20"/>
    </location>
</feature>